<proteinExistence type="predicted"/>
<feature type="chain" id="PRO_5015094323" description="Galactose oxidase" evidence="3">
    <location>
        <begin position="42"/>
        <end position="1346"/>
    </location>
</feature>
<name>J3NPH7_GAET3</name>
<evidence type="ECO:0000256" key="2">
    <source>
        <dbReference type="SAM" id="Phobius"/>
    </source>
</evidence>
<keyword evidence="2" id="KW-0472">Membrane</keyword>
<feature type="compositionally biased region" description="Polar residues" evidence="1">
    <location>
        <begin position="954"/>
        <end position="964"/>
    </location>
</feature>
<dbReference type="InterPro" id="IPR011043">
    <property type="entry name" value="Gal_Oxase/kelch_b-propeller"/>
</dbReference>
<dbReference type="Proteomes" id="UP000006039">
    <property type="component" value="Unassembled WGS sequence"/>
</dbReference>
<reference evidence="5" key="4">
    <citation type="journal article" date="2015" name="G3 (Bethesda)">
        <title>Genome sequences of three phytopathogenic species of the Magnaporthaceae family of fungi.</title>
        <authorList>
            <person name="Okagaki L.H."/>
            <person name="Nunes C.C."/>
            <person name="Sailsbery J."/>
            <person name="Clay B."/>
            <person name="Brown D."/>
            <person name="John T."/>
            <person name="Oh Y."/>
            <person name="Young N."/>
            <person name="Fitzgerald M."/>
            <person name="Haas B.J."/>
            <person name="Zeng Q."/>
            <person name="Young S."/>
            <person name="Adiconis X."/>
            <person name="Fan L."/>
            <person name="Levin J.Z."/>
            <person name="Mitchell T.K."/>
            <person name="Okubara P.A."/>
            <person name="Farman M.L."/>
            <person name="Kohn L.M."/>
            <person name="Birren B."/>
            <person name="Ma L.-J."/>
            <person name="Dean R.A."/>
        </authorList>
    </citation>
    <scope>NUCLEOTIDE SEQUENCE</scope>
    <source>
        <strain evidence="5">R3-111a-1</strain>
    </source>
</reference>
<keyword evidence="3" id="KW-0732">Signal</keyword>
<feature type="region of interest" description="Disordered" evidence="1">
    <location>
        <begin position="828"/>
        <end position="861"/>
    </location>
</feature>
<reference evidence="5" key="5">
    <citation type="submission" date="2018-04" db="UniProtKB">
        <authorList>
            <consortium name="EnsemblFungi"/>
        </authorList>
    </citation>
    <scope>IDENTIFICATION</scope>
    <source>
        <strain evidence="5">R3-111a-1</strain>
    </source>
</reference>
<dbReference type="SUPFAM" id="SSF50965">
    <property type="entry name" value="Galactose oxidase, central domain"/>
    <property type="match status" value="1"/>
</dbReference>
<evidence type="ECO:0000256" key="1">
    <source>
        <dbReference type="SAM" id="MobiDB-lite"/>
    </source>
</evidence>
<accession>J3NPH7</accession>
<dbReference type="STRING" id="644352.J3NPH7"/>
<feature type="compositionally biased region" description="Gly residues" evidence="1">
    <location>
        <begin position="999"/>
        <end position="1014"/>
    </location>
</feature>
<feature type="region of interest" description="Disordered" evidence="1">
    <location>
        <begin position="748"/>
        <end position="778"/>
    </location>
</feature>
<gene>
    <name evidence="5" type="primary">20343643</name>
    <name evidence="4" type="ORF">GGTG_03185</name>
</gene>
<organism evidence="4">
    <name type="scientific">Gaeumannomyces tritici (strain R3-111a-1)</name>
    <name type="common">Wheat and barley take-all root rot fungus</name>
    <name type="synonym">Gaeumannomyces graminis var. tritici</name>
    <dbReference type="NCBI Taxonomy" id="644352"/>
    <lineage>
        <taxon>Eukaryota</taxon>
        <taxon>Fungi</taxon>
        <taxon>Dikarya</taxon>
        <taxon>Ascomycota</taxon>
        <taxon>Pezizomycotina</taxon>
        <taxon>Sordariomycetes</taxon>
        <taxon>Sordariomycetidae</taxon>
        <taxon>Magnaporthales</taxon>
        <taxon>Magnaporthaceae</taxon>
        <taxon>Gaeumannomyces</taxon>
    </lineage>
</organism>
<dbReference type="EnsemblFungi" id="EJT78082">
    <property type="protein sequence ID" value="EJT78082"/>
    <property type="gene ID" value="GGTG_03185"/>
</dbReference>
<dbReference type="OrthoDB" id="205993at2759"/>
<feature type="region of interest" description="Disordered" evidence="1">
    <location>
        <begin position="1207"/>
        <end position="1263"/>
    </location>
</feature>
<feature type="transmembrane region" description="Helical" evidence="2">
    <location>
        <begin position="478"/>
        <end position="501"/>
    </location>
</feature>
<feature type="region of interest" description="Disordered" evidence="1">
    <location>
        <begin position="1062"/>
        <end position="1173"/>
    </location>
</feature>
<feature type="region of interest" description="Disordered" evidence="1">
    <location>
        <begin position="638"/>
        <end position="708"/>
    </location>
</feature>
<feature type="region of interest" description="Disordered" evidence="1">
    <location>
        <begin position="874"/>
        <end position="1031"/>
    </location>
</feature>
<dbReference type="EMBL" id="GL385396">
    <property type="protein sequence ID" value="EJT78082.1"/>
    <property type="molecule type" value="Genomic_DNA"/>
</dbReference>
<protein>
    <recommendedName>
        <fullName evidence="7">Galactose oxidase</fullName>
    </recommendedName>
</protein>
<keyword evidence="2" id="KW-0812">Transmembrane</keyword>
<evidence type="ECO:0000313" key="5">
    <source>
        <dbReference type="EnsemblFungi" id="EJT78082"/>
    </source>
</evidence>
<reference evidence="6" key="1">
    <citation type="submission" date="2010-07" db="EMBL/GenBank/DDBJ databases">
        <title>The genome sequence of Gaeumannomyces graminis var. tritici strain R3-111a-1.</title>
        <authorList>
            <consortium name="The Broad Institute Genome Sequencing Platform"/>
            <person name="Ma L.-J."/>
            <person name="Dead R."/>
            <person name="Young S."/>
            <person name="Zeng Q."/>
            <person name="Koehrsen M."/>
            <person name="Alvarado L."/>
            <person name="Berlin A."/>
            <person name="Chapman S.B."/>
            <person name="Chen Z."/>
            <person name="Freedman E."/>
            <person name="Gellesch M."/>
            <person name="Goldberg J."/>
            <person name="Griggs A."/>
            <person name="Gujja S."/>
            <person name="Heilman E.R."/>
            <person name="Heiman D."/>
            <person name="Hepburn T."/>
            <person name="Howarth C."/>
            <person name="Jen D."/>
            <person name="Larson L."/>
            <person name="Mehta T."/>
            <person name="Neiman D."/>
            <person name="Pearson M."/>
            <person name="Roberts A."/>
            <person name="Saif S."/>
            <person name="Shea T."/>
            <person name="Shenoy N."/>
            <person name="Sisk P."/>
            <person name="Stolte C."/>
            <person name="Sykes S."/>
            <person name="Walk T."/>
            <person name="White J."/>
            <person name="Yandava C."/>
            <person name="Haas B."/>
            <person name="Nusbaum C."/>
            <person name="Birren B."/>
        </authorList>
    </citation>
    <scope>NUCLEOTIDE SEQUENCE [LARGE SCALE GENOMIC DNA]</scope>
    <source>
        <strain evidence="6">R3-111a-1</strain>
    </source>
</reference>
<dbReference type="GeneID" id="20343643"/>
<feature type="region of interest" description="Disordered" evidence="1">
    <location>
        <begin position="454"/>
        <end position="474"/>
    </location>
</feature>
<evidence type="ECO:0008006" key="7">
    <source>
        <dbReference type="Google" id="ProtNLM"/>
    </source>
</evidence>
<reference evidence="4" key="3">
    <citation type="submission" date="2010-09" db="EMBL/GenBank/DDBJ databases">
        <title>Annotation of Gaeumannomyces graminis var. tritici R3-111a-1.</title>
        <authorList>
            <consortium name="The Broad Institute Genome Sequencing Platform"/>
            <person name="Ma L.-J."/>
            <person name="Dead R."/>
            <person name="Young S.K."/>
            <person name="Zeng Q."/>
            <person name="Gargeya S."/>
            <person name="Fitzgerald M."/>
            <person name="Haas B."/>
            <person name="Abouelleil A."/>
            <person name="Alvarado L."/>
            <person name="Arachchi H.M."/>
            <person name="Berlin A."/>
            <person name="Brown A."/>
            <person name="Chapman S.B."/>
            <person name="Chen Z."/>
            <person name="Dunbar C."/>
            <person name="Freedman E."/>
            <person name="Gearin G."/>
            <person name="Gellesch M."/>
            <person name="Goldberg J."/>
            <person name="Griggs A."/>
            <person name="Gujja S."/>
            <person name="Heiman D."/>
            <person name="Howarth C."/>
            <person name="Larson L."/>
            <person name="Lui A."/>
            <person name="MacDonald P.J.P."/>
            <person name="Mehta T."/>
            <person name="Montmayeur A."/>
            <person name="Murphy C."/>
            <person name="Neiman D."/>
            <person name="Pearson M."/>
            <person name="Priest M."/>
            <person name="Roberts A."/>
            <person name="Saif S."/>
            <person name="Shea T."/>
            <person name="Shenoy N."/>
            <person name="Sisk P."/>
            <person name="Stolte C."/>
            <person name="Sykes S."/>
            <person name="Yandava C."/>
            <person name="Wortman J."/>
            <person name="Nusbaum C."/>
            <person name="Birren B."/>
        </authorList>
    </citation>
    <scope>NUCLEOTIDE SEQUENCE</scope>
    <source>
        <strain evidence="4">R3-111a-1</strain>
    </source>
</reference>
<feature type="compositionally biased region" description="Low complexity" evidence="1">
    <location>
        <begin position="849"/>
        <end position="859"/>
    </location>
</feature>
<feature type="compositionally biased region" description="Polar residues" evidence="1">
    <location>
        <begin position="659"/>
        <end position="670"/>
    </location>
</feature>
<evidence type="ECO:0000313" key="6">
    <source>
        <dbReference type="Proteomes" id="UP000006039"/>
    </source>
</evidence>
<keyword evidence="2" id="KW-1133">Transmembrane helix</keyword>
<dbReference type="HOGENOM" id="CLU_002057_1_0_1"/>
<feature type="compositionally biased region" description="Acidic residues" evidence="1">
    <location>
        <begin position="1065"/>
        <end position="1085"/>
    </location>
</feature>
<keyword evidence="6" id="KW-1185">Reference proteome</keyword>
<feature type="signal peptide" evidence="3">
    <location>
        <begin position="1"/>
        <end position="41"/>
    </location>
</feature>
<dbReference type="RefSeq" id="XP_009219227.1">
    <property type="nucleotide sequence ID" value="XM_009220963.1"/>
</dbReference>
<feature type="compositionally biased region" description="Low complexity" evidence="1">
    <location>
        <begin position="1222"/>
        <end position="1233"/>
    </location>
</feature>
<dbReference type="InterPro" id="IPR015915">
    <property type="entry name" value="Kelch-typ_b-propeller"/>
</dbReference>
<evidence type="ECO:0000313" key="4">
    <source>
        <dbReference type="EMBL" id="EJT78082.1"/>
    </source>
</evidence>
<dbReference type="Gene3D" id="2.120.10.80">
    <property type="entry name" value="Kelch-type beta propeller"/>
    <property type="match status" value="1"/>
</dbReference>
<dbReference type="eggNOG" id="ENOG502SE7D">
    <property type="taxonomic scope" value="Eukaryota"/>
</dbReference>
<evidence type="ECO:0000256" key="3">
    <source>
        <dbReference type="SAM" id="SignalP"/>
    </source>
</evidence>
<reference evidence="4" key="2">
    <citation type="submission" date="2010-07" db="EMBL/GenBank/DDBJ databases">
        <authorList>
            <consortium name="The Broad Institute Genome Sequencing Platform"/>
            <consortium name="Broad Institute Genome Sequencing Center for Infectious Disease"/>
            <person name="Ma L.-J."/>
            <person name="Dead R."/>
            <person name="Young S."/>
            <person name="Zeng Q."/>
            <person name="Koehrsen M."/>
            <person name="Alvarado L."/>
            <person name="Berlin A."/>
            <person name="Chapman S.B."/>
            <person name="Chen Z."/>
            <person name="Freedman E."/>
            <person name="Gellesch M."/>
            <person name="Goldberg J."/>
            <person name="Griggs A."/>
            <person name="Gujja S."/>
            <person name="Heilman E.R."/>
            <person name="Heiman D."/>
            <person name="Hepburn T."/>
            <person name="Howarth C."/>
            <person name="Jen D."/>
            <person name="Larson L."/>
            <person name="Mehta T."/>
            <person name="Neiman D."/>
            <person name="Pearson M."/>
            <person name="Roberts A."/>
            <person name="Saif S."/>
            <person name="Shea T."/>
            <person name="Shenoy N."/>
            <person name="Sisk P."/>
            <person name="Stolte C."/>
            <person name="Sykes S."/>
            <person name="Walk T."/>
            <person name="White J."/>
            <person name="Yandava C."/>
            <person name="Haas B."/>
            <person name="Nusbaum C."/>
            <person name="Birren B."/>
        </authorList>
    </citation>
    <scope>NUCLEOTIDE SEQUENCE</scope>
    <source>
        <strain evidence="4">R3-111a-1</strain>
    </source>
</reference>
<dbReference type="VEuPathDB" id="FungiDB:GGTG_03185"/>
<sequence>MLSTSSLRSGALSLSAAAATRRTLAWVFVLILLSLPSTAAAAPPLVLPYIPTTIIIPSSTGSHDGKNGNSIAYIFAPTASSVDLLALDISATVRASSLTTQTLTKGLPFLTGGAGKPHSTTFAPAYLGNNTIGAYAGSCSPGADKPALWTLPLSDPTGVWGSRGPPVTGGNSTPGAPSFLGAALSFSTQIAPTVSPASIYVYGGMCPWANTTGLAWAKAAAYSNQMLKLGQLPNAAYNASPILSKGPPVANAGFSLTPLTPSTANRSGVVTQSINSVLLGGHTQAAFINMSGAAIWSLPEEVWSFVTIKQPSSAPTELSVRKDGKGQRRGLPVEVDSRSGHTAILSGDGNSIVVLGGWVGDTSQAAEPQLAVIEIGEDFDKWRWKIPSAQPKGPGIFGHGATLLPGNVMMVYGGYSVSPLTKSKLKKRQMGGNAPMFLNLTSMTWSGDYTNPSYDGSSGTGTGPGSSESAPSNNSRDLGLGIGLGVGISGAVAIVVGIMCWRRHKRNYRRDSAVRALAQDANLFLPDEDEMAERAGGPSYAWGMARGPSGPNEWYTGGPDPFVRGSRSLGYESLRGARGPGGPSYPPPMAMRKGANPRNARGMYVQAPGGFDNSGSPRAGGMLAGPGDIHPIYEADEDGEASLGPTAPMSPDSKEMETSSDPFMTPTSTKGDMGILGDASAAPQKATPSPDGKNSIGGGAPLPQDREVQDWVSDIDSTDAVLTARIGPHSTTTTRTMVTAPMLPPLTVAPLNLTGGSASRRSPTRRHSARSNPRNSAFSFVAAGDEEAGRTASNLSESNRSAFSYSMSRSGSVRSRPGTSSGIAALATSVAGAGPMRRRAEDDDRQLDSSSASSSGGASFNTARSSFAAMQAEGPTLLSGSPGTTGGENNNRIGLVRGSGGGSLIGGTSPRAEPRDDDDHDDSPGSPSKNKPRRSWLGSFRRVFSNPGGAGDSAESSRNESPTSFEGGDYESPGLVGAPSTLSRRKQGREAWMDEIPGSGSGAGAGGGSSGRGGRTAAHDGGARYHGIGADDEDWDIERASERRLVQVMFTVPREPLRVVNAEIEKEEEVEIMDTEKEDDDDDGGADLGGGDLGSRGLLKQTPSGSPSSAKEKGKRAAAGLSSAPDSGNRKGSAGTGGLLPPVANKVDDDWDPFWDYGSESANLRGGSGGSSSVLARLTPDMVRVPDASEASEDMRCDDSSIIIVRDTSAIGHDDDDEENNKNGINNNGNNMNSHSRYGAGLDRASTPAGQSEVGSEYSGVDEKRFSRSTLASTTTSDFLSVHGGRRLSMESRFSTDSHTPHSVMTAEAVRLKRPPTVGRVLEMVERIEEEETRVSRASSPVRRPS</sequence>